<dbReference type="OrthoDB" id="2569697at2"/>
<feature type="domain" description="Lipid/polyisoprenoid-binding YceI-like" evidence="3">
    <location>
        <begin position="51"/>
        <end position="216"/>
    </location>
</feature>
<dbReference type="PANTHER" id="PTHR34406:SF1">
    <property type="entry name" value="PROTEIN YCEI"/>
    <property type="match status" value="1"/>
</dbReference>
<dbReference type="Gene3D" id="2.40.128.110">
    <property type="entry name" value="Lipid/polyisoprenoid-binding, YceI-like"/>
    <property type="match status" value="1"/>
</dbReference>
<dbReference type="Pfam" id="PF04264">
    <property type="entry name" value="YceI"/>
    <property type="match status" value="1"/>
</dbReference>
<dbReference type="EMBL" id="RHLK01000001">
    <property type="protein sequence ID" value="MVO98117.1"/>
    <property type="molecule type" value="Genomic_DNA"/>
</dbReference>
<name>A0A7X3JXL3_9BACL</name>
<accession>A0A7X3JXL3</accession>
<evidence type="ECO:0000256" key="1">
    <source>
        <dbReference type="ARBA" id="ARBA00008812"/>
    </source>
</evidence>
<protein>
    <recommendedName>
        <fullName evidence="3">Lipid/polyisoprenoid-binding YceI-like domain-containing protein</fullName>
    </recommendedName>
</protein>
<evidence type="ECO:0000313" key="4">
    <source>
        <dbReference type="EMBL" id="MVO98117.1"/>
    </source>
</evidence>
<comment type="caution">
    <text evidence="4">The sequence shown here is derived from an EMBL/GenBank/DDBJ whole genome shotgun (WGS) entry which is preliminary data.</text>
</comment>
<dbReference type="PANTHER" id="PTHR34406">
    <property type="entry name" value="PROTEIN YCEI"/>
    <property type="match status" value="1"/>
</dbReference>
<evidence type="ECO:0000259" key="3">
    <source>
        <dbReference type="SMART" id="SM00867"/>
    </source>
</evidence>
<comment type="similarity">
    <text evidence="1">Belongs to the UPF0312 family.</text>
</comment>
<dbReference type="Proteomes" id="UP000490800">
    <property type="component" value="Unassembled WGS sequence"/>
</dbReference>
<sequence>MNRSRSWWIGTIGAFLVAGSMLGYLTYTKSLDFRLKVSDGDLLTLEHMERTWKIQPESTVKLLVSSKMESLLIDFPVLSGYWILNVRSPELMKGEVRADISALNTGNRYRDETLKDWVYFYVKAYPEVTFQLDKVENWHRSWIEGKPNTMNIEGILTVRNVSQKVIFPVEVLHRNNQIYVNGTSEINIQDFGITNILDPESEEINETKLSVQFVLGEGDTLTNEGT</sequence>
<evidence type="ECO:0000256" key="2">
    <source>
        <dbReference type="SAM" id="Phobius"/>
    </source>
</evidence>
<organism evidence="4 5">
    <name type="scientific">Paenibacillus lutrae</name>
    <dbReference type="NCBI Taxonomy" id="2078573"/>
    <lineage>
        <taxon>Bacteria</taxon>
        <taxon>Bacillati</taxon>
        <taxon>Bacillota</taxon>
        <taxon>Bacilli</taxon>
        <taxon>Bacillales</taxon>
        <taxon>Paenibacillaceae</taxon>
        <taxon>Paenibacillus</taxon>
    </lineage>
</organism>
<keyword evidence="2" id="KW-0812">Transmembrane</keyword>
<dbReference type="SUPFAM" id="SSF101874">
    <property type="entry name" value="YceI-like"/>
    <property type="match status" value="1"/>
</dbReference>
<keyword evidence="5" id="KW-1185">Reference proteome</keyword>
<dbReference type="RefSeq" id="WP_157332006.1">
    <property type="nucleotide sequence ID" value="NZ_RHLK01000001.1"/>
</dbReference>
<feature type="transmembrane region" description="Helical" evidence="2">
    <location>
        <begin position="6"/>
        <end position="27"/>
    </location>
</feature>
<dbReference type="AlphaFoldDB" id="A0A7X3JXL3"/>
<keyword evidence="2" id="KW-1133">Transmembrane helix</keyword>
<dbReference type="InterPro" id="IPR036761">
    <property type="entry name" value="TTHA0802/YceI-like_sf"/>
</dbReference>
<dbReference type="SMART" id="SM00867">
    <property type="entry name" value="YceI"/>
    <property type="match status" value="1"/>
</dbReference>
<keyword evidence="2" id="KW-0472">Membrane</keyword>
<proteinExistence type="inferred from homology"/>
<gene>
    <name evidence="4" type="ORF">EDM21_00915</name>
</gene>
<reference evidence="4 5" key="1">
    <citation type="journal article" date="2019" name="Microorganisms">
        <title>Paenibacillus lutrae sp. nov., A Chitinolytic Species Isolated from A River Otter in Castril Natural Park, Granada, Spain.</title>
        <authorList>
            <person name="Rodriguez M."/>
            <person name="Reina J.C."/>
            <person name="Bejar V."/>
            <person name="Llamas I."/>
        </authorList>
    </citation>
    <scope>NUCLEOTIDE SEQUENCE [LARGE SCALE GENOMIC DNA]</scope>
    <source>
        <strain evidence="4 5">N10</strain>
    </source>
</reference>
<dbReference type="InterPro" id="IPR007372">
    <property type="entry name" value="Lipid/polyisoprenoid-bd_YceI"/>
</dbReference>
<evidence type="ECO:0000313" key="5">
    <source>
        <dbReference type="Proteomes" id="UP000490800"/>
    </source>
</evidence>